<reference evidence="2 3" key="2">
    <citation type="journal article" date="2017" name="Genome Announc.">
        <title>Draft genome sequence of Aquitalea magnusonii strain H3, a plant growth-promoting bacterium of duckweed Lemna minor.</title>
        <authorList>
            <person name="Ishizawa H."/>
            <person name="Kuroda M."/>
            <person name="Ike M."/>
        </authorList>
    </citation>
    <scope>NUCLEOTIDE SEQUENCE [LARGE SCALE GENOMIC DNA]</scope>
    <source>
        <strain evidence="2 3">H3</strain>
    </source>
</reference>
<dbReference type="Pfam" id="PF19933">
    <property type="entry name" value="DUF6396"/>
    <property type="match status" value="1"/>
</dbReference>
<dbReference type="EMBL" id="AP018823">
    <property type="protein sequence ID" value="BBF84925.1"/>
    <property type="molecule type" value="Genomic_DNA"/>
</dbReference>
<dbReference type="AlphaFoldDB" id="A0A3G9GBT8"/>
<dbReference type="Gene3D" id="1.25.40.10">
    <property type="entry name" value="Tetratricopeptide repeat domain"/>
    <property type="match status" value="1"/>
</dbReference>
<reference evidence="3" key="3">
    <citation type="journal article" date="2017" name="Plant Physiol. Biochem.">
        <title>Differential oxidative and antioxidative response of duckweed Lemna minor toward plant growth promoting/inhibiting bacteria.</title>
        <authorList>
            <person name="Ishizawa H."/>
            <person name="Kuroda M."/>
            <person name="Morikawa M."/>
            <person name="Ike M."/>
        </authorList>
    </citation>
    <scope>NUCLEOTIDE SEQUENCE [LARGE SCALE GENOMIC DNA]</scope>
    <source>
        <strain evidence="3">H3</strain>
    </source>
</reference>
<dbReference type="OrthoDB" id="8578120at2"/>
<dbReference type="InterPro" id="IPR006597">
    <property type="entry name" value="Sel1-like"/>
</dbReference>
<sequence length="428" mass="47848">MRIAWLVLPLLLAACGHKDTPMAQQPDLKAVQTKLAFSCVHEADHLPQLAPEVDQLFKYARWLQLQYKPELLPEAGRLYRIATAHGHYKANNNLQRMVSKGDVESPDAVNEVLDLAEQLVAENIPNGYYLIGHYLQTGYGFDQDNEKALMYFRKAADLGSADAQAYVGDLLLPPELAPKIGRQMLRCATEQGHAKAAVSLGFDLQTDEIYPDAMYAFQQAAKAGDSASALGLQAAFDAEKSKSKNDLNYLNVQPDPERVKRYEAIWTFLKRYDGRNPKVPDIDKIVPLPPAKLPSWDGSFEWEKEWKANTPPAKPDEKLVIGLAKAKNLDPATGLPKAELPKPKQPPKIKLGYAAPSHAVCPQSGLWCTDLSAYQMASEKRHIHQGEPFPTMTVPLQTNWWERLRGIPEQQEVVVSWVLQSYSNEQNS</sequence>
<organism evidence="2 3">
    <name type="scientific">Aquitalea magnusonii</name>
    <dbReference type="NCBI Taxonomy" id="332411"/>
    <lineage>
        <taxon>Bacteria</taxon>
        <taxon>Pseudomonadati</taxon>
        <taxon>Pseudomonadota</taxon>
        <taxon>Betaproteobacteria</taxon>
        <taxon>Neisseriales</taxon>
        <taxon>Chromobacteriaceae</taxon>
        <taxon>Aquitalea</taxon>
    </lineage>
</organism>
<evidence type="ECO:0000313" key="3">
    <source>
        <dbReference type="Proteomes" id="UP000198290"/>
    </source>
</evidence>
<evidence type="ECO:0000313" key="2">
    <source>
        <dbReference type="EMBL" id="BBF84925.1"/>
    </source>
</evidence>
<dbReference type="InterPro" id="IPR045653">
    <property type="entry name" value="DUF6396"/>
</dbReference>
<dbReference type="PROSITE" id="PS51257">
    <property type="entry name" value="PROKAR_LIPOPROTEIN"/>
    <property type="match status" value="1"/>
</dbReference>
<dbReference type="RefSeq" id="WP_089083750.1">
    <property type="nucleotide sequence ID" value="NZ_AP018823.1"/>
</dbReference>
<dbReference type="SMART" id="SM00671">
    <property type="entry name" value="SEL1"/>
    <property type="match status" value="2"/>
</dbReference>
<name>A0A3G9GBT8_9NEIS</name>
<evidence type="ECO:0000259" key="1">
    <source>
        <dbReference type="Pfam" id="PF19933"/>
    </source>
</evidence>
<keyword evidence="3" id="KW-1185">Reference proteome</keyword>
<dbReference type="InterPro" id="IPR011990">
    <property type="entry name" value="TPR-like_helical_dom_sf"/>
</dbReference>
<dbReference type="SUPFAM" id="SSF81901">
    <property type="entry name" value="HCP-like"/>
    <property type="match status" value="1"/>
</dbReference>
<dbReference type="InterPro" id="IPR050767">
    <property type="entry name" value="Sel1_AlgK"/>
</dbReference>
<reference evidence="3" key="1">
    <citation type="journal article" date="2017" name="Biotechnol. Biofuels">
        <title>Evaluation of environmental bacterial communities as a factor affecting the growth of duckweed Lemna minor.</title>
        <authorList>
            <person name="Ishizawa H."/>
            <person name="Kuroda M."/>
            <person name="Morikawa M."/>
            <person name="Ike M."/>
        </authorList>
    </citation>
    <scope>NUCLEOTIDE SEQUENCE [LARGE SCALE GENOMIC DNA]</scope>
    <source>
        <strain evidence="3">H3</strain>
    </source>
</reference>
<dbReference type="Proteomes" id="UP000198290">
    <property type="component" value="Chromosome"/>
</dbReference>
<dbReference type="PANTHER" id="PTHR11102">
    <property type="entry name" value="SEL-1-LIKE PROTEIN"/>
    <property type="match status" value="1"/>
</dbReference>
<feature type="domain" description="DUF6396" evidence="1">
    <location>
        <begin position="228"/>
        <end position="336"/>
    </location>
</feature>
<gene>
    <name evidence="2" type="ORF">DLM_1301</name>
</gene>
<dbReference type="KEGG" id="amah:DLM_1301"/>
<protein>
    <submittedName>
        <fullName evidence="2">Sel1-like repeat protein</fullName>
    </submittedName>
</protein>
<dbReference type="PANTHER" id="PTHR11102:SF160">
    <property type="entry name" value="ERAD-ASSOCIATED E3 UBIQUITIN-PROTEIN LIGASE COMPONENT HRD3"/>
    <property type="match status" value="1"/>
</dbReference>
<accession>A0A3G9GBT8</accession>
<proteinExistence type="predicted"/>